<organism evidence="11 12">
    <name type="scientific">Luteimonas soli</name>
    <dbReference type="NCBI Taxonomy" id="1648966"/>
    <lineage>
        <taxon>Bacteria</taxon>
        <taxon>Pseudomonadati</taxon>
        <taxon>Pseudomonadota</taxon>
        <taxon>Gammaproteobacteria</taxon>
        <taxon>Lysobacterales</taxon>
        <taxon>Lysobacteraceae</taxon>
        <taxon>Luteimonas</taxon>
    </lineage>
</organism>
<dbReference type="InterPro" id="IPR006656">
    <property type="entry name" value="Mopterin_OxRdtase"/>
</dbReference>
<dbReference type="Pfam" id="PF00384">
    <property type="entry name" value="Molybdopterin"/>
    <property type="match status" value="1"/>
</dbReference>
<keyword evidence="4" id="KW-0004">4Fe-4S</keyword>
<dbReference type="SUPFAM" id="SSF53706">
    <property type="entry name" value="Formate dehydrogenase/DMSO reductase, domains 1-3"/>
    <property type="match status" value="1"/>
</dbReference>
<reference evidence="12" key="1">
    <citation type="journal article" date="2019" name="Int. J. Syst. Evol. Microbiol.">
        <title>The Global Catalogue of Microorganisms (GCM) 10K type strain sequencing project: providing services to taxonomists for standard genome sequencing and annotation.</title>
        <authorList>
            <consortium name="The Broad Institute Genomics Platform"/>
            <consortium name="The Broad Institute Genome Sequencing Center for Infectious Disease"/>
            <person name="Wu L."/>
            <person name="Ma J."/>
        </authorList>
    </citation>
    <scope>NUCLEOTIDE SEQUENCE [LARGE SCALE GENOMIC DNA]</scope>
    <source>
        <strain evidence="12">KCTC 42441</strain>
    </source>
</reference>
<dbReference type="InterPro" id="IPR009010">
    <property type="entry name" value="Asp_de-COase-like_dom_sf"/>
</dbReference>
<evidence type="ECO:0000256" key="7">
    <source>
        <dbReference type="ARBA" id="ARBA00023004"/>
    </source>
</evidence>
<name>A0ABV7XMF8_9GAMM</name>
<dbReference type="Pfam" id="PF04879">
    <property type="entry name" value="Molybdop_Fe4S4"/>
    <property type="match status" value="1"/>
</dbReference>
<evidence type="ECO:0000313" key="12">
    <source>
        <dbReference type="Proteomes" id="UP001595705"/>
    </source>
</evidence>
<dbReference type="PROSITE" id="PS51669">
    <property type="entry name" value="4FE4S_MOW_BIS_MGD"/>
    <property type="match status" value="1"/>
</dbReference>
<evidence type="ECO:0000256" key="1">
    <source>
        <dbReference type="ARBA" id="ARBA00001966"/>
    </source>
</evidence>
<dbReference type="CDD" id="cd02783">
    <property type="entry name" value="MopB_CT_2"/>
    <property type="match status" value="1"/>
</dbReference>
<comment type="cofactor">
    <cofactor evidence="1">
        <name>[4Fe-4S] cluster</name>
        <dbReference type="ChEBI" id="CHEBI:49883"/>
    </cofactor>
</comment>
<evidence type="ECO:0000259" key="10">
    <source>
        <dbReference type="PROSITE" id="PS51669"/>
    </source>
</evidence>
<comment type="subcellular location">
    <subcellularLocation>
        <location evidence="2">Cell envelope</location>
    </subcellularLocation>
</comment>
<proteinExistence type="inferred from homology"/>
<feature type="region of interest" description="Disordered" evidence="9">
    <location>
        <begin position="295"/>
        <end position="359"/>
    </location>
</feature>
<evidence type="ECO:0000256" key="6">
    <source>
        <dbReference type="ARBA" id="ARBA00023002"/>
    </source>
</evidence>
<sequence>MRQPSEPALDLSPSPGDEVKTTTCYMCACRCGIKVWMADGKVRYIQGNPAHPVNQGVICAKGAAGIMQHYSPARLSKPLLRVGERGKGEFREIEWEEALQVATDWLAPIRERNPDELAFFTGRDQSQALTGWWAQQFGTINYAAHGGFCSVNMAAGGLYTLGGSFWEFGEPDWDHTQYLMLWGVAEDHDSNPIKLGLGKLKARGAKIVAVNPVRTGYGAIADEWIGIRPGTDGLFAFALIHELLRMDRIDLDYLVRYANAHWLVVRNPGGADDGLFARDVEGNVLCWALAPPPAKAGGGWEGVASDPVQTSRKNARADSTPPQPAQPASTAGVRSSAREPVARKRTSSPPASAGEGAQARADAIDIAPAVVGEYTLADGRRAVPVFQLIAERYLDPQYAPEAASEQCGIPADTIRRIARELAQAAFESNLVLPVAWTDAWGREHAQMVGRPVSMHAMRGISAHSNGFHTCRALHLLQLLLGAVDAPGSFRYQPPYPKPIPLPNRPGKARRADGTLDAGPLGYVHGPEDLLVDEHGRPRRIDHAFSWAYPLSAHGMMHTLIRNAHAGDPYRIDTLLMFMANMSWNSAMNTRETMQWLTDKDESGEYRIPRIIYSDAFASEMVAYADLVLPDTTYLERFDAISLLDRPISDADGAADAIRHPVFDPATQAGGDGKARDVRGFQSVLLELGARLGLPGMVHADGSPKYRDYADYIVRHERAPGVGLLAGWRGEDGETHGKGAPNPEQLQRYIENNGFWREEIPEHARYFKMANRGYLEWAQKLGFVGSTAPIVLQLYSEPLQKFRLAAQGHGAYQPPAEHRERVATYFDPLPIWYEAFESAQVGGETHPLPSPPLEGEGARTTQLFPLHAITQRPMFMYHSWGSQNAWLRQITARNFLYLHPDTGARHGVADEDWITVTSHHGSITVQAKFASNVQPDTVWTWNAIGKRRRAWRLAADAPEGDKGFLMNHLISDITPRGDYANADPVTGQAAWFDLRVAIRKVGGSTDESEPQFAPLEFAEASEAPLRYGAAMRAKRRSTR</sequence>
<comment type="caution">
    <text evidence="11">The sequence shown here is derived from an EMBL/GenBank/DDBJ whole genome shotgun (WGS) entry which is preliminary data.</text>
</comment>
<dbReference type="RefSeq" id="WP_386743654.1">
    <property type="nucleotide sequence ID" value="NZ_JBHRYA010000007.1"/>
</dbReference>
<gene>
    <name evidence="11" type="ORF">ACFONC_09935</name>
</gene>
<dbReference type="InterPro" id="IPR006657">
    <property type="entry name" value="MoPterin_dinucl-bd_dom"/>
</dbReference>
<accession>A0ABV7XMF8</accession>
<dbReference type="Gene3D" id="2.40.40.20">
    <property type="match status" value="1"/>
</dbReference>
<protein>
    <submittedName>
        <fullName evidence="11">Molybdopterin oxidoreductase family protein</fullName>
    </submittedName>
</protein>
<dbReference type="PANTHER" id="PTHR43598:SF5">
    <property type="entry name" value="DMSO REDUCTASE CHAIN A"/>
    <property type="match status" value="1"/>
</dbReference>
<keyword evidence="12" id="KW-1185">Reference proteome</keyword>
<keyword evidence="6" id="KW-0560">Oxidoreductase</keyword>
<dbReference type="SMART" id="SM00926">
    <property type="entry name" value="Molybdop_Fe4S4"/>
    <property type="match status" value="1"/>
</dbReference>
<comment type="similarity">
    <text evidence="3">Belongs to the prokaryotic molybdopterin-containing oxidoreductase family.</text>
</comment>
<evidence type="ECO:0000313" key="11">
    <source>
        <dbReference type="EMBL" id="MFC3716473.1"/>
    </source>
</evidence>
<evidence type="ECO:0000256" key="3">
    <source>
        <dbReference type="ARBA" id="ARBA00010312"/>
    </source>
</evidence>
<dbReference type="Gene3D" id="3.40.50.740">
    <property type="match status" value="1"/>
</dbReference>
<evidence type="ECO:0000256" key="9">
    <source>
        <dbReference type="SAM" id="MobiDB-lite"/>
    </source>
</evidence>
<dbReference type="Gene3D" id="3.30.200.210">
    <property type="match status" value="1"/>
</dbReference>
<evidence type="ECO:0000256" key="2">
    <source>
        <dbReference type="ARBA" id="ARBA00004196"/>
    </source>
</evidence>
<dbReference type="InterPro" id="IPR006963">
    <property type="entry name" value="Mopterin_OxRdtase_4Fe-4S_dom"/>
</dbReference>
<feature type="domain" description="4Fe-4S Mo/W bis-MGD-type" evidence="10">
    <location>
        <begin position="17"/>
        <end position="73"/>
    </location>
</feature>
<dbReference type="PANTHER" id="PTHR43598">
    <property type="entry name" value="TUNGSTEN-CONTAINING FORMYLMETHANOFURAN DEHYDROGENASE 2 SUBUNIT B"/>
    <property type="match status" value="1"/>
</dbReference>
<dbReference type="Proteomes" id="UP001595705">
    <property type="component" value="Unassembled WGS sequence"/>
</dbReference>
<evidence type="ECO:0000256" key="8">
    <source>
        <dbReference type="ARBA" id="ARBA00023014"/>
    </source>
</evidence>
<dbReference type="SUPFAM" id="SSF50692">
    <property type="entry name" value="ADC-like"/>
    <property type="match status" value="1"/>
</dbReference>
<keyword evidence="5" id="KW-0479">Metal-binding</keyword>
<evidence type="ECO:0000256" key="5">
    <source>
        <dbReference type="ARBA" id="ARBA00022723"/>
    </source>
</evidence>
<dbReference type="EMBL" id="JBHRYA010000007">
    <property type="protein sequence ID" value="MFC3716473.1"/>
    <property type="molecule type" value="Genomic_DNA"/>
</dbReference>
<evidence type="ECO:0000256" key="4">
    <source>
        <dbReference type="ARBA" id="ARBA00022485"/>
    </source>
</evidence>
<dbReference type="Pfam" id="PF01568">
    <property type="entry name" value="Molydop_binding"/>
    <property type="match status" value="1"/>
</dbReference>
<keyword evidence="8" id="KW-0411">Iron-sulfur</keyword>
<keyword evidence="7" id="KW-0408">Iron</keyword>
<dbReference type="Gene3D" id="3.40.228.10">
    <property type="entry name" value="Dimethylsulfoxide Reductase, domain 2"/>
    <property type="match status" value="1"/>
</dbReference>